<dbReference type="EMBL" id="CP126172">
    <property type="protein sequence ID" value="WOS40795.1"/>
    <property type="molecule type" value="Genomic_DNA"/>
</dbReference>
<dbReference type="RefSeq" id="WP_160969485.1">
    <property type="nucleotide sequence ID" value="NZ_CP126170.1"/>
</dbReference>
<reference evidence="1 2" key="1">
    <citation type="submission" date="2023-05" db="EMBL/GenBank/DDBJ databases">
        <title>Xanthomonas rydalmerenesis sp. nov., a novel Xanthomonas species isolated from Fragaria x ananassa.</title>
        <authorList>
            <person name="McKnight D.J.E."/>
            <person name="Wong-Bajracharya J."/>
            <person name="Okoh E.B."/>
            <person name="Snijders F."/>
            <person name="Lidbetter F."/>
            <person name="Webster J."/>
            <person name="Djordjevic S.P."/>
            <person name="Bogema D.R."/>
            <person name="Chapman T.A."/>
        </authorList>
    </citation>
    <scope>NUCLEOTIDE SEQUENCE [LARGE SCALE GENOMIC DNA]</scope>
    <source>
        <strain evidence="1 2">DAR34883</strain>
    </source>
</reference>
<dbReference type="Proteomes" id="UP001302020">
    <property type="component" value="Chromosome"/>
</dbReference>
<evidence type="ECO:0000313" key="2">
    <source>
        <dbReference type="Proteomes" id="UP001302020"/>
    </source>
</evidence>
<evidence type="ECO:0000313" key="1">
    <source>
        <dbReference type="EMBL" id="WOS40795.1"/>
    </source>
</evidence>
<accession>A0ABZ0JLX1</accession>
<proteinExistence type="predicted"/>
<keyword evidence="2" id="KW-1185">Reference proteome</keyword>
<organism evidence="1 2">
    <name type="scientific">Xanthomonas rydalmerensis</name>
    <dbReference type="NCBI Taxonomy" id="3046274"/>
    <lineage>
        <taxon>Bacteria</taxon>
        <taxon>Pseudomonadati</taxon>
        <taxon>Pseudomonadota</taxon>
        <taxon>Gammaproteobacteria</taxon>
        <taxon>Lysobacterales</taxon>
        <taxon>Lysobacteraceae</taxon>
        <taxon>Xanthomonas</taxon>
    </lineage>
</organism>
<gene>
    <name evidence="1" type="ORF">QN243_20805</name>
</gene>
<sequence length="129" mass="13516">MTINTEGYYVNGGKWKLGAEGQITGQGKQQHSEIGVYNALGKKAAAGPYLIVQDAFPCAVCDATFKKQALPVLVKVTANNGSYSADQGLGLSPPASIYPYYLWYHKGTKTAGTATAPAGFPAIPAFADV</sequence>
<protein>
    <submittedName>
        <fullName evidence="1">Uncharacterized protein</fullName>
    </submittedName>
</protein>
<name>A0ABZ0JLX1_9XANT</name>